<dbReference type="InterPro" id="IPR042178">
    <property type="entry name" value="Serpin_sf_1"/>
</dbReference>
<evidence type="ECO:0000256" key="8">
    <source>
        <dbReference type="ARBA" id="ARBA00024484"/>
    </source>
</evidence>
<evidence type="ECO:0000313" key="14">
    <source>
        <dbReference type="Proteomes" id="UP000821853"/>
    </source>
</evidence>
<feature type="domain" description="Serpin" evidence="12">
    <location>
        <begin position="625"/>
        <end position="948"/>
    </location>
</feature>
<dbReference type="InterPro" id="IPR020845">
    <property type="entry name" value="AMP-binding_CS"/>
</dbReference>
<comment type="caution">
    <text evidence="13">The sequence shown here is derived from an EMBL/GenBank/DDBJ whole genome shotgun (WGS) entry which is preliminary data.</text>
</comment>
<dbReference type="InterPro" id="IPR042099">
    <property type="entry name" value="ANL_N_sf"/>
</dbReference>
<reference evidence="13 14" key="1">
    <citation type="journal article" date="2020" name="Cell">
        <title>Large-Scale Comparative Analyses of Tick Genomes Elucidate Their Genetic Diversity and Vector Capacities.</title>
        <authorList>
            <consortium name="Tick Genome and Microbiome Consortium (TIGMIC)"/>
            <person name="Jia N."/>
            <person name="Wang J."/>
            <person name="Shi W."/>
            <person name="Du L."/>
            <person name="Sun Y."/>
            <person name="Zhan W."/>
            <person name="Jiang J.F."/>
            <person name="Wang Q."/>
            <person name="Zhang B."/>
            <person name="Ji P."/>
            <person name="Bell-Sakyi L."/>
            <person name="Cui X.M."/>
            <person name="Yuan T.T."/>
            <person name="Jiang B.G."/>
            <person name="Yang W.F."/>
            <person name="Lam T.T."/>
            <person name="Chang Q.C."/>
            <person name="Ding S.J."/>
            <person name="Wang X.J."/>
            <person name="Zhu J.G."/>
            <person name="Ruan X.D."/>
            <person name="Zhao L."/>
            <person name="Wei J.T."/>
            <person name="Ye R.Z."/>
            <person name="Que T.C."/>
            <person name="Du C.H."/>
            <person name="Zhou Y.H."/>
            <person name="Cheng J.X."/>
            <person name="Dai P.F."/>
            <person name="Guo W.B."/>
            <person name="Han X.H."/>
            <person name="Huang E.J."/>
            <person name="Li L.F."/>
            <person name="Wei W."/>
            <person name="Gao Y.C."/>
            <person name="Liu J.Z."/>
            <person name="Shao H.Z."/>
            <person name="Wang X."/>
            <person name="Wang C.C."/>
            <person name="Yang T.C."/>
            <person name="Huo Q.B."/>
            <person name="Li W."/>
            <person name="Chen H.Y."/>
            <person name="Chen S.E."/>
            <person name="Zhou L.G."/>
            <person name="Ni X.B."/>
            <person name="Tian J.H."/>
            <person name="Sheng Y."/>
            <person name="Liu T."/>
            <person name="Pan Y.S."/>
            <person name="Xia L.Y."/>
            <person name="Li J."/>
            <person name="Zhao F."/>
            <person name="Cao W.C."/>
        </authorList>
    </citation>
    <scope>NUCLEOTIDE SEQUENCE [LARGE SCALE GENOMIC DNA]</scope>
    <source>
        <strain evidence="13">HaeL-2018</strain>
    </source>
</reference>
<dbReference type="AlphaFoldDB" id="A0A9J6GKR4"/>
<dbReference type="Gene3D" id="3.30.497.10">
    <property type="entry name" value="Antithrombin, subunit I, domain 2"/>
    <property type="match status" value="1"/>
</dbReference>
<organism evidence="13 14">
    <name type="scientific">Haemaphysalis longicornis</name>
    <name type="common">Bush tick</name>
    <dbReference type="NCBI Taxonomy" id="44386"/>
    <lineage>
        <taxon>Eukaryota</taxon>
        <taxon>Metazoa</taxon>
        <taxon>Ecdysozoa</taxon>
        <taxon>Arthropoda</taxon>
        <taxon>Chelicerata</taxon>
        <taxon>Arachnida</taxon>
        <taxon>Acari</taxon>
        <taxon>Parasitiformes</taxon>
        <taxon>Ixodida</taxon>
        <taxon>Ixodoidea</taxon>
        <taxon>Ixodidae</taxon>
        <taxon>Haemaphysalinae</taxon>
        <taxon>Haemaphysalis</taxon>
    </lineage>
</organism>
<evidence type="ECO:0000256" key="9">
    <source>
        <dbReference type="ARBA" id="ARBA00026121"/>
    </source>
</evidence>
<dbReference type="InterPro" id="IPR036186">
    <property type="entry name" value="Serpin_sf"/>
</dbReference>
<keyword evidence="6" id="KW-0067">ATP-binding</keyword>
<sequence length="948" mass="104973">MEASTRPWQPFVVGATLLLVKLVAIIHDILTFPVYFALQKPWKYWKRRKICFAKPAIDNDPSSPYRRVQNLEVDSLRDVKTLDDLARKAIRTNAKRPALGTRRVLGRREEKQENGKVFKKLVLGDYEWMTYEEVDRKIDLTARGLLSIGVKPGEHLAIFAETRAEWLITAQACFRTNIPLVTVYATLSNDGIVSAINETEVTHIVTSLDLLPRLLSVIDKMPSLTHIVCMANSDAEPPVSSGRGPQVISFSSLQQMGSEYDQLSAPTADDAAIVMFTSGSSGKPKGVVVTHRNIISGIKGSSAIWERYGIYNNEAAYIAYLPLAHMLELFAEVVAFSAGARIGYSSALTLTDNSSALARGCTGDIRLLQPTVLACVPLILDRLHKGVTDVSAAKGPLFSALFDFAISYKTFWLNSGFSTPVLDMLVFNKARLLLGGNLKVLLCGSAPLSIYTRHFVRACFGCRVIEGYGMTETSGPATLMDPDDTTADRVGAPIPGFSIRLIDWPEGNYSTSDKPHPRGEIIVGAAAVAKGYFKNDELTRESFEDKDGIHWIYTGDIGEMFPDGTLKIVDRKKDLIKLQFGEYISLGRVESILKTCPLVDNVLVYGNSLHTYLVAFVSPNYDKLLRLYQDLGGNDAASLKELCEDAKVAKAAEQAIMAHARERGLEKAEVPRRVKLCAEDWTPDSGLVTATFKIRRKPMQTFYQRDIEELYCVAHIIHLALFSVSDNFRLISSSDVKVAVAATEKHPYTITTNSRVGSLSSASEHSPELVRISGPYRHCRDTENKLLAVEVPLSSGDLSLVLFMADNAPSLRRFHKHLSLEQYDKLMDKLEATGEKISVLVPKMHVEETLQPSYALKHMGFLDLLDEHANLSGIAKDLFVSDMIHKVSLSIDSTGITAASAVSLSLTSFYTEELPKAYREVPSTRPFIYVLRDQRTELILFMGAVQDI</sequence>
<dbReference type="VEuPathDB" id="VectorBase:HLOH_053884"/>
<dbReference type="GO" id="GO:0005783">
    <property type="term" value="C:endoplasmic reticulum"/>
    <property type="evidence" value="ECO:0007669"/>
    <property type="project" value="TreeGrafter"/>
</dbReference>
<evidence type="ECO:0000256" key="11">
    <source>
        <dbReference type="SAM" id="Phobius"/>
    </source>
</evidence>
<keyword evidence="5" id="KW-0443">Lipid metabolism</keyword>
<dbReference type="OMA" id="IQRPLPY"/>
<name>A0A9J6GKR4_HAELO</name>
<dbReference type="Proteomes" id="UP000821853">
    <property type="component" value="Chromosome 5"/>
</dbReference>
<evidence type="ECO:0000259" key="12">
    <source>
        <dbReference type="SMART" id="SM00093"/>
    </source>
</evidence>
<evidence type="ECO:0000256" key="6">
    <source>
        <dbReference type="ARBA" id="ARBA00022840"/>
    </source>
</evidence>
<dbReference type="InterPro" id="IPR023796">
    <property type="entry name" value="Serpin_dom"/>
</dbReference>
<comment type="similarity">
    <text evidence="10">Belongs to the serpin family.</text>
</comment>
<proteinExistence type="inferred from homology"/>
<dbReference type="GO" id="GO:0004867">
    <property type="term" value="F:serine-type endopeptidase inhibitor activity"/>
    <property type="evidence" value="ECO:0007669"/>
    <property type="project" value="UniProtKB-KW"/>
</dbReference>
<dbReference type="PANTHER" id="PTHR43272:SF83">
    <property type="entry name" value="ACYL-COA SYNTHETASE LONG-CHAIN, ISOFORM J"/>
    <property type="match status" value="1"/>
</dbReference>
<keyword evidence="14" id="KW-1185">Reference proteome</keyword>
<dbReference type="Gene3D" id="3.40.50.12780">
    <property type="entry name" value="N-terminal domain of ligase-like"/>
    <property type="match status" value="1"/>
</dbReference>
<dbReference type="GO" id="GO:0005886">
    <property type="term" value="C:plasma membrane"/>
    <property type="evidence" value="ECO:0007669"/>
    <property type="project" value="TreeGrafter"/>
</dbReference>
<dbReference type="EMBL" id="JABSTR010000007">
    <property type="protein sequence ID" value="KAH9375899.1"/>
    <property type="molecule type" value="Genomic_DNA"/>
</dbReference>
<dbReference type="InterPro" id="IPR042185">
    <property type="entry name" value="Serpin_sf_2"/>
</dbReference>
<dbReference type="GO" id="GO:0090433">
    <property type="term" value="F:palmitoyl-CoA ligase activity"/>
    <property type="evidence" value="ECO:0007669"/>
    <property type="project" value="TreeGrafter"/>
</dbReference>
<dbReference type="SUPFAM" id="SSF56801">
    <property type="entry name" value="Acetyl-CoA synthetase-like"/>
    <property type="match status" value="1"/>
</dbReference>
<dbReference type="Gene3D" id="3.30.300.30">
    <property type="match status" value="1"/>
</dbReference>
<keyword evidence="7" id="KW-0722">Serine protease inhibitor</keyword>
<accession>A0A9J6GKR4</accession>
<protein>
    <recommendedName>
        <fullName evidence="9">long-chain-fatty-acid--CoA ligase</fullName>
        <ecNumber evidence="9">6.2.1.3</ecNumber>
    </recommendedName>
</protein>
<evidence type="ECO:0000256" key="4">
    <source>
        <dbReference type="ARBA" id="ARBA00022741"/>
    </source>
</evidence>
<dbReference type="EC" id="6.2.1.3" evidence="9"/>
<dbReference type="PROSITE" id="PS00455">
    <property type="entry name" value="AMP_BINDING"/>
    <property type="match status" value="1"/>
</dbReference>
<dbReference type="SMART" id="SM00093">
    <property type="entry name" value="SERPIN"/>
    <property type="match status" value="1"/>
</dbReference>
<dbReference type="GO" id="GO:0005811">
    <property type="term" value="C:lipid droplet"/>
    <property type="evidence" value="ECO:0007669"/>
    <property type="project" value="TreeGrafter"/>
</dbReference>
<keyword evidence="11" id="KW-0812">Transmembrane</keyword>
<dbReference type="GO" id="GO:0035336">
    <property type="term" value="P:long-chain fatty-acyl-CoA metabolic process"/>
    <property type="evidence" value="ECO:0007669"/>
    <property type="project" value="TreeGrafter"/>
</dbReference>
<evidence type="ECO:0000256" key="10">
    <source>
        <dbReference type="RuleBase" id="RU000411"/>
    </source>
</evidence>
<dbReference type="InterPro" id="IPR000873">
    <property type="entry name" value="AMP-dep_synth/lig_dom"/>
</dbReference>
<evidence type="ECO:0000256" key="5">
    <source>
        <dbReference type="ARBA" id="ARBA00022832"/>
    </source>
</evidence>
<keyword evidence="2" id="KW-0436">Ligase</keyword>
<evidence type="ECO:0000256" key="1">
    <source>
        <dbReference type="ARBA" id="ARBA00006432"/>
    </source>
</evidence>
<dbReference type="SUPFAM" id="SSF56574">
    <property type="entry name" value="Serpins"/>
    <property type="match status" value="1"/>
</dbReference>
<evidence type="ECO:0000256" key="7">
    <source>
        <dbReference type="ARBA" id="ARBA00022900"/>
    </source>
</evidence>
<keyword evidence="5" id="KW-0276">Fatty acid metabolism</keyword>
<keyword evidence="11" id="KW-1133">Transmembrane helix</keyword>
<keyword evidence="11" id="KW-0472">Membrane</keyword>
<feature type="transmembrane region" description="Helical" evidence="11">
    <location>
        <begin position="12"/>
        <end position="38"/>
    </location>
</feature>
<dbReference type="Pfam" id="PF00079">
    <property type="entry name" value="Serpin"/>
    <property type="match status" value="1"/>
</dbReference>
<dbReference type="OrthoDB" id="1700726at2759"/>
<dbReference type="PANTHER" id="PTHR43272">
    <property type="entry name" value="LONG-CHAIN-FATTY-ACID--COA LIGASE"/>
    <property type="match status" value="1"/>
</dbReference>
<comment type="catalytic activity">
    <reaction evidence="8">
        <text>a long-chain fatty acid + ATP + CoA = a long-chain fatty acyl-CoA + AMP + diphosphate</text>
        <dbReference type="Rhea" id="RHEA:15421"/>
        <dbReference type="ChEBI" id="CHEBI:30616"/>
        <dbReference type="ChEBI" id="CHEBI:33019"/>
        <dbReference type="ChEBI" id="CHEBI:57287"/>
        <dbReference type="ChEBI" id="CHEBI:57560"/>
        <dbReference type="ChEBI" id="CHEBI:83139"/>
        <dbReference type="ChEBI" id="CHEBI:456215"/>
        <dbReference type="EC" id="6.2.1.3"/>
    </reaction>
    <physiologicalReaction direction="left-to-right" evidence="8">
        <dbReference type="Rhea" id="RHEA:15422"/>
    </physiologicalReaction>
</comment>
<evidence type="ECO:0000313" key="13">
    <source>
        <dbReference type="EMBL" id="KAH9375899.1"/>
    </source>
</evidence>
<keyword evidence="4" id="KW-0547">Nucleotide-binding</keyword>
<dbReference type="Gene3D" id="2.30.39.10">
    <property type="entry name" value="Alpha-1-antitrypsin, domain 1"/>
    <property type="match status" value="1"/>
</dbReference>
<evidence type="ECO:0000256" key="3">
    <source>
        <dbReference type="ARBA" id="ARBA00022690"/>
    </source>
</evidence>
<gene>
    <name evidence="13" type="ORF">HPB48_012539</name>
</gene>
<comment type="similarity">
    <text evidence="1">Belongs to the ATP-dependent AMP-binding enzyme family.</text>
</comment>
<dbReference type="InterPro" id="IPR045851">
    <property type="entry name" value="AMP-bd_C_sf"/>
</dbReference>
<keyword evidence="3" id="KW-0646">Protease inhibitor</keyword>
<dbReference type="Pfam" id="PF00501">
    <property type="entry name" value="AMP-binding"/>
    <property type="match status" value="1"/>
</dbReference>
<dbReference type="GO" id="GO:0005524">
    <property type="term" value="F:ATP binding"/>
    <property type="evidence" value="ECO:0007669"/>
    <property type="project" value="UniProtKB-KW"/>
</dbReference>
<evidence type="ECO:0000256" key="2">
    <source>
        <dbReference type="ARBA" id="ARBA00022598"/>
    </source>
</evidence>
<dbReference type="GO" id="GO:0030182">
    <property type="term" value="P:neuron differentiation"/>
    <property type="evidence" value="ECO:0007669"/>
    <property type="project" value="TreeGrafter"/>
</dbReference>